<proteinExistence type="predicted"/>
<feature type="region of interest" description="Disordered" evidence="1">
    <location>
        <begin position="1"/>
        <end position="25"/>
    </location>
</feature>
<reference evidence="6" key="2">
    <citation type="submission" date="2016-11" db="EMBL/GenBank/DDBJ databases">
        <authorList>
            <person name="Varghese N."/>
            <person name="Submissions S."/>
        </authorList>
    </citation>
    <scope>NUCLEOTIDE SEQUENCE [LARGE SCALE GENOMIC DNA]</scope>
    <source>
        <strain evidence="6">DX253</strain>
    </source>
</reference>
<dbReference type="STRING" id="797209.GCA_000376445_02172"/>
<dbReference type="PATRIC" id="fig|797209.4.peg.3749"/>
<dbReference type="InterPro" id="IPR037914">
    <property type="entry name" value="SpoVT-AbrB_sf"/>
</dbReference>
<dbReference type="GO" id="GO:0003677">
    <property type="term" value="F:DNA binding"/>
    <property type="evidence" value="ECO:0007669"/>
    <property type="project" value="InterPro"/>
</dbReference>
<dbReference type="RefSeq" id="WP_007982571.1">
    <property type="nucleotide sequence ID" value="NZ_AEMG01000027.1"/>
</dbReference>
<accession>E7QYE3</accession>
<dbReference type="Gene3D" id="2.10.260.10">
    <property type="match status" value="1"/>
</dbReference>
<evidence type="ECO:0000259" key="2">
    <source>
        <dbReference type="SMART" id="SM00966"/>
    </source>
</evidence>
<evidence type="ECO:0000313" key="5">
    <source>
        <dbReference type="Proteomes" id="UP000003751"/>
    </source>
</evidence>
<dbReference type="Proteomes" id="UP000184203">
    <property type="component" value="Unassembled WGS sequence"/>
</dbReference>
<evidence type="ECO:0000313" key="6">
    <source>
        <dbReference type="Proteomes" id="UP000184203"/>
    </source>
</evidence>
<gene>
    <name evidence="4" type="ORF">SAMN05444342_4382</name>
    <name evidence="3" type="ORF">ZOD2009_19168</name>
</gene>
<dbReference type="Pfam" id="PF04014">
    <property type="entry name" value="MazE_antitoxin"/>
    <property type="match status" value="1"/>
</dbReference>
<dbReference type="Proteomes" id="UP000003751">
    <property type="component" value="Unassembled WGS sequence"/>
</dbReference>
<reference evidence="3 5" key="1">
    <citation type="journal article" date="2014" name="ISME J.">
        <title>Trehalose/2-sulfotrehalose biosynthesis and glycine-betaine uptake are widely spread mechanisms for osmoadaptation in the Halobacteriales.</title>
        <authorList>
            <person name="Youssef N.H."/>
            <person name="Savage-Ashlock K.N."/>
            <person name="McCully A.L."/>
            <person name="Luedtke B."/>
            <person name="Shaw E.I."/>
            <person name="Hoff W.D."/>
            <person name="Elshahed M.S."/>
        </authorList>
    </citation>
    <scope>NUCLEOTIDE SEQUENCE [LARGE SCALE GENOMIC DNA]</scope>
    <source>
        <strain evidence="3 5">DX253</strain>
    </source>
</reference>
<feature type="compositionally biased region" description="Polar residues" evidence="1">
    <location>
        <begin position="1"/>
        <end position="22"/>
    </location>
</feature>
<dbReference type="EMBL" id="AEMG01000027">
    <property type="protein sequence ID" value="EFW90468.1"/>
    <property type="molecule type" value="Genomic_DNA"/>
</dbReference>
<dbReference type="eggNOG" id="arCOG04501">
    <property type="taxonomic scope" value="Archaea"/>
</dbReference>
<dbReference type="OrthoDB" id="67352at2157"/>
<dbReference type="SUPFAM" id="SSF89447">
    <property type="entry name" value="AbrB/MazE/MraZ-like"/>
    <property type="match status" value="1"/>
</dbReference>
<name>E7QYE3_HALPU</name>
<evidence type="ECO:0000313" key="4">
    <source>
        <dbReference type="EMBL" id="SHL67756.1"/>
    </source>
</evidence>
<keyword evidence="6" id="KW-1185">Reference proteome</keyword>
<evidence type="ECO:0000313" key="3">
    <source>
        <dbReference type="EMBL" id="EFW90468.1"/>
    </source>
</evidence>
<organism evidence="3 5">
    <name type="scientific">Haladaptatus paucihalophilus DX253</name>
    <dbReference type="NCBI Taxonomy" id="797209"/>
    <lineage>
        <taxon>Archaea</taxon>
        <taxon>Methanobacteriati</taxon>
        <taxon>Methanobacteriota</taxon>
        <taxon>Stenosarchaea group</taxon>
        <taxon>Halobacteria</taxon>
        <taxon>Halobacteriales</taxon>
        <taxon>Haladaptataceae</taxon>
        <taxon>Haladaptatus</taxon>
    </lineage>
</organism>
<dbReference type="AlphaFoldDB" id="E7QYE3"/>
<reference evidence="4" key="3">
    <citation type="submission" date="2016-11" db="EMBL/GenBank/DDBJ databases">
        <authorList>
            <person name="Jaros S."/>
            <person name="Januszkiewicz K."/>
            <person name="Wedrychowicz H."/>
        </authorList>
    </citation>
    <scope>NUCLEOTIDE SEQUENCE [LARGE SCALE GENOMIC DNA]</scope>
    <source>
        <strain evidence="4">DX253</strain>
    </source>
</reference>
<sequence length="82" mass="9193">MASNQVTDETTVNDGHSVTVPSQIRDALDIEPGDKLRWRLDDEENLTVEVVKQRFGAFDDLEPVDIGEETNAVELEKEFGAF</sequence>
<protein>
    <submittedName>
        <fullName evidence="3">Transcriptional regulator</fullName>
    </submittedName>
</protein>
<evidence type="ECO:0000256" key="1">
    <source>
        <dbReference type="SAM" id="MobiDB-lite"/>
    </source>
</evidence>
<dbReference type="InterPro" id="IPR007159">
    <property type="entry name" value="SpoVT-AbrB_dom"/>
</dbReference>
<feature type="domain" description="SpoVT-AbrB" evidence="2">
    <location>
        <begin position="10"/>
        <end position="56"/>
    </location>
</feature>
<dbReference type="SMART" id="SM00966">
    <property type="entry name" value="SpoVT_AbrB"/>
    <property type="match status" value="1"/>
</dbReference>
<dbReference type="EMBL" id="FRAN01000011">
    <property type="protein sequence ID" value="SHL67756.1"/>
    <property type="molecule type" value="Genomic_DNA"/>
</dbReference>